<dbReference type="PANTHER" id="PTHR42760">
    <property type="entry name" value="SHORT-CHAIN DEHYDROGENASES/REDUCTASES FAMILY MEMBER"/>
    <property type="match status" value="1"/>
</dbReference>
<dbReference type="InterPro" id="IPR002347">
    <property type="entry name" value="SDR_fam"/>
</dbReference>
<protein>
    <submittedName>
        <fullName evidence="4">NAD(P)-dependent dehydrogenase, short-chain alcohol dehydrogenase family</fullName>
    </submittedName>
</protein>
<dbReference type="Proteomes" id="UP000198504">
    <property type="component" value="Unassembled WGS sequence"/>
</dbReference>
<evidence type="ECO:0000256" key="1">
    <source>
        <dbReference type="ARBA" id="ARBA00006484"/>
    </source>
</evidence>
<proteinExistence type="inferred from homology"/>
<evidence type="ECO:0000256" key="2">
    <source>
        <dbReference type="ARBA" id="ARBA00023002"/>
    </source>
</evidence>
<dbReference type="PANTHER" id="PTHR42760:SF133">
    <property type="entry name" value="3-OXOACYL-[ACYL-CARRIER-PROTEIN] REDUCTASE"/>
    <property type="match status" value="1"/>
</dbReference>
<dbReference type="PRINTS" id="PR00080">
    <property type="entry name" value="SDRFAMILY"/>
</dbReference>
<dbReference type="FunFam" id="3.40.50.720:FF:000084">
    <property type="entry name" value="Short-chain dehydrogenase reductase"/>
    <property type="match status" value="1"/>
</dbReference>
<dbReference type="PRINTS" id="PR00081">
    <property type="entry name" value="GDHRDH"/>
</dbReference>
<evidence type="ECO:0000313" key="5">
    <source>
        <dbReference type="Proteomes" id="UP000198504"/>
    </source>
</evidence>
<feature type="compositionally biased region" description="Basic and acidic residues" evidence="3">
    <location>
        <begin position="209"/>
        <end position="220"/>
    </location>
</feature>
<dbReference type="SUPFAM" id="SSF51735">
    <property type="entry name" value="NAD(P)-binding Rossmann-fold domains"/>
    <property type="match status" value="1"/>
</dbReference>
<keyword evidence="5" id="KW-1185">Reference proteome</keyword>
<dbReference type="Pfam" id="PF13561">
    <property type="entry name" value="adh_short_C2"/>
    <property type="match status" value="1"/>
</dbReference>
<sequence>MPTPNSPSTEARGSRPPSCVVTGAADGIGRAITERLLATGWGVAGVDVDADRLERLAEDLGASSAFSPVVGDVADRETHRRAGDAAAALGVLAGWVNNAGVEMDAPAHRLDADAVRRQVDVNLVGTMWGCAEAVERFVAARTGGSVVSISSVQGIRGYPGGFAYAATKGGINALTRQLAVEYAPLGVRANAVLPGPVRTTMSLTGTVPEGHDQEAHDRQRAARHPRGRIAEPGEIAAVVAFLLSQDASFVSGQEVGVDGGTAARCSVLPVDPDVLAAAGR</sequence>
<dbReference type="EMBL" id="FOFA01000008">
    <property type="protein sequence ID" value="SER04815.1"/>
    <property type="molecule type" value="Genomic_DNA"/>
</dbReference>
<dbReference type="AlphaFoldDB" id="A0A1H9L0W9"/>
<comment type="similarity">
    <text evidence="1">Belongs to the short-chain dehydrogenases/reductases (SDR) family.</text>
</comment>
<feature type="region of interest" description="Disordered" evidence="3">
    <location>
        <begin position="1"/>
        <end position="20"/>
    </location>
</feature>
<gene>
    <name evidence="4" type="ORF">SAMN05421756_10895</name>
</gene>
<evidence type="ECO:0000256" key="3">
    <source>
        <dbReference type="SAM" id="MobiDB-lite"/>
    </source>
</evidence>
<feature type="compositionally biased region" description="Polar residues" evidence="3">
    <location>
        <begin position="1"/>
        <end position="11"/>
    </location>
</feature>
<dbReference type="CDD" id="cd05233">
    <property type="entry name" value="SDR_c"/>
    <property type="match status" value="1"/>
</dbReference>
<keyword evidence="2" id="KW-0560">Oxidoreductase</keyword>
<dbReference type="Gene3D" id="3.40.50.720">
    <property type="entry name" value="NAD(P)-binding Rossmann-like Domain"/>
    <property type="match status" value="1"/>
</dbReference>
<name>A0A1H9L0W9_9ACTN</name>
<dbReference type="OrthoDB" id="7064009at2"/>
<dbReference type="InterPro" id="IPR020904">
    <property type="entry name" value="Sc_DH/Rdtase_CS"/>
</dbReference>
<evidence type="ECO:0000313" key="4">
    <source>
        <dbReference type="EMBL" id="SER04815.1"/>
    </source>
</evidence>
<feature type="region of interest" description="Disordered" evidence="3">
    <location>
        <begin position="206"/>
        <end position="227"/>
    </location>
</feature>
<dbReference type="InterPro" id="IPR036291">
    <property type="entry name" value="NAD(P)-bd_dom_sf"/>
</dbReference>
<dbReference type="GO" id="GO:0048038">
    <property type="term" value="F:quinone binding"/>
    <property type="evidence" value="ECO:0007669"/>
    <property type="project" value="TreeGrafter"/>
</dbReference>
<dbReference type="PROSITE" id="PS00061">
    <property type="entry name" value="ADH_SHORT"/>
    <property type="match status" value="1"/>
</dbReference>
<dbReference type="GO" id="GO:0006633">
    <property type="term" value="P:fatty acid biosynthetic process"/>
    <property type="evidence" value="ECO:0007669"/>
    <property type="project" value="TreeGrafter"/>
</dbReference>
<dbReference type="STRING" id="1036181.SAMN05421756_10895"/>
<accession>A0A1H9L0W9</accession>
<organism evidence="4 5">
    <name type="scientific">Microlunatus flavus</name>
    <dbReference type="NCBI Taxonomy" id="1036181"/>
    <lineage>
        <taxon>Bacteria</taxon>
        <taxon>Bacillati</taxon>
        <taxon>Actinomycetota</taxon>
        <taxon>Actinomycetes</taxon>
        <taxon>Propionibacteriales</taxon>
        <taxon>Propionibacteriaceae</taxon>
        <taxon>Microlunatus</taxon>
    </lineage>
</organism>
<dbReference type="GO" id="GO:0016616">
    <property type="term" value="F:oxidoreductase activity, acting on the CH-OH group of donors, NAD or NADP as acceptor"/>
    <property type="evidence" value="ECO:0007669"/>
    <property type="project" value="TreeGrafter"/>
</dbReference>
<reference evidence="5" key="1">
    <citation type="submission" date="2016-10" db="EMBL/GenBank/DDBJ databases">
        <authorList>
            <person name="Varghese N."/>
            <person name="Submissions S."/>
        </authorList>
    </citation>
    <scope>NUCLEOTIDE SEQUENCE [LARGE SCALE GENOMIC DNA]</scope>
    <source>
        <strain evidence="5">CGMCC 4.6856</strain>
    </source>
</reference>